<organism evidence="1 2">
    <name type="scientific">Mycetomoellerius zeteki</name>
    <dbReference type="NCBI Taxonomy" id="64791"/>
    <lineage>
        <taxon>Eukaryota</taxon>
        <taxon>Metazoa</taxon>
        <taxon>Ecdysozoa</taxon>
        <taxon>Arthropoda</taxon>
        <taxon>Hexapoda</taxon>
        <taxon>Insecta</taxon>
        <taxon>Pterygota</taxon>
        <taxon>Neoptera</taxon>
        <taxon>Endopterygota</taxon>
        <taxon>Hymenoptera</taxon>
        <taxon>Apocrita</taxon>
        <taxon>Aculeata</taxon>
        <taxon>Formicoidea</taxon>
        <taxon>Formicidae</taxon>
        <taxon>Myrmicinae</taxon>
        <taxon>Mycetomoellerius</taxon>
    </lineage>
</organism>
<proteinExistence type="predicted"/>
<gene>
    <name evidence="1" type="ORF">ALC60_01962</name>
</gene>
<dbReference type="EMBL" id="KQ982197">
    <property type="protein sequence ID" value="KYQ59026.1"/>
    <property type="molecule type" value="Genomic_DNA"/>
</dbReference>
<reference evidence="1 2" key="1">
    <citation type="submission" date="2015-09" db="EMBL/GenBank/DDBJ databases">
        <title>Trachymyrmex zeteki WGS genome.</title>
        <authorList>
            <person name="Nygaard S."/>
            <person name="Hu H."/>
            <person name="Boomsma J."/>
            <person name="Zhang G."/>
        </authorList>
    </citation>
    <scope>NUCLEOTIDE SEQUENCE [LARGE SCALE GENOMIC DNA]</scope>
    <source>
        <strain evidence="1">Tzet28-1</strain>
        <tissue evidence="1">Whole body</tissue>
    </source>
</reference>
<feature type="non-terminal residue" evidence="1">
    <location>
        <position position="1"/>
    </location>
</feature>
<keyword evidence="2" id="KW-1185">Reference proteome</keyword>
<protein>
    <submittedName>
        <fullName evidence="1">Uncharacterized protein</fullName>
    </submittedName>
</protein>
<dbReference type="AlphaFoldDB" id="A0A151XF61"/>
<name>A0A151XF61_9HYME</name>
<dbReference type="Proteomes" id="UP000075809">
    <property type="component" value="Unassembled WGS sequence"/>
</dbReference>
<accession>A0A151XF61</accession>
<sequence>LHIMRSCSPGIWPALVRANKYPKARNREAWRGKVSQGWSDELQKRGALKFGGPALFTYLEKNPLSTPRRATRHLDRRVDLGLAGNECLLGQDPLTDLRRLETDRYALV</sequence>
<evidence type="ECO:0000313" key="2">
    <source>
        <dbReference type="Proteomes" id="UP000075809"/>
    </source>
</evidence>
<evidence type="ECO:0000313" key="1">
    <source>
        <dbReference type="EMBL" id="KYQ59026.1"/>
    </source>
</evidence>